<evidence type="ECO:0000259" key="1">
    <source>
        <dbReference type="SMART" id="SM00731"/>
    </source>
</evidence>
<dbReference type="InterPro" id="IPR035240">
    <property type="entry name" value="SprT_Zn_ribbon"/>
</dbReference>
<dbReference type="InterPro" id="IPR006640">
    <property type="entry name" value="SprT-like_domain"/>
</dbReference>
<reference evidence="2 3" key="1">
    <citation type="submission" date="2006-10" db="EMBL/GenBank/DDBJ databases">
        <title>Complete sequence of Syntrophobacter fumaroxidans MPOB.</title>
        <authorList>
            <consortium name="US DOE Joint Genome Institute"/>
            <person name="Copeland A."/>
            <person name="Lucas S."/>
            <person name="Lapidus A."/>
            <person name="Barry K."/>
            <person name="Detter J.C."/>
            <person name="Glavina del Rio T."/>
            <person name="Hammon N."/>
            <person name="Israni S."/>
            <person name="Pitluck S."/>
            <person name="Goltsman E.G."/>
            <person name="Martinez M."/>
            <person name="Schmutz J."/>
            <person name="Larimer F."/>
            <person name="Land M."/>
            <person name="Hauser L."/>
            <person name="Kyrpides N."/>
            <person name="Kim E."/>
            <person name="Boone D.R."/>
            <person name="Brockman F."/>
            <person name="Culley D."/>
            <person name="Ferry J."/>
            <person name="Gunsalus R."/>
            <person name="McInerney M.J."/>
            <person name="Morrison M."/>
            <person name="Plugge C."/>
            <person name="Rohlin L."/>
            <person name="Scholten J."/>
            <person name="Sieber J."/>
            <person name="Stams A.J.M."/>
            <person name="Worm P."/>
            <person name="Henstra A.M."/>
            <person name="Richardson P."/>
        </authorList>
    </citation>
    <scope>NUCLEOTIDE SEQUENCE [LARGE SCALE GENOMIC DNA]</scope>
    <source>
        <strain evidence="3">DSM 10017 / MPOB</strain>
    </source>
</reference>
<dbReference type="SMART" id="SM00731">
    <property type="entry name" value="SprT"/>
    <property type="match status" value="1"/>
</dbReference>
<dbReference type="KEGG" id="sfu:Sfum_1439"/>
<dbReference type="RefSeq" id="WP_011698301.1">
    <property type="nucleotide sequence ID" value="NC_008554.1"/>
</dbReference>
<evidence type="ECO:0000313" key="2">
    <source>
        <dbReference type="EMBL" id="ABK17130.1"/>
    </source>
</evidence>
<keyword evidence="3" id="KW-1185">Reference proteome</keyword>
<dbReference type="GO" id="GO:0006950">
    <property type="term" value="P:response to stress"/>
    <property type="evidence" value="ECO:0007669"/>
    <property type="project" value="UniProtKB-ARBA"/>
</dbReference>
<dbReference type="Proteomes" id="UP000001784">
    <property type="component" value="Chromosome"/>
</dbReference>
<dbReference type="STRING" id="335543.Sfum_1439"/>
<proteinExistence type="predicted"/>
<dbReference type="Pfam" id="PF10263">
    <property type="entry name" value="SprT-like"/>
    <property type="match status" value="1"/>
</dbReference>
<sequence length="193" mass="21793">MSETSCNAAKGCLMSESGERLELPPPLRSLLEPMRRWLHLWGLPGLDQHISIGFSARLRRALARCYPRRRRVILAASLQEASPLLEEVLCHECAHLAAYELYGDACKPHGPEWARLMESAGFTPRRRVVLSKSEIIPGKGRRQYVYIHSCPVCQTQRTARRAVGTWRCPCCTELGLDGLLEISKRLVRDEGES</sequence>
<dbReference type="EMBL" id="CP000478">
    <property type="protein sequence ID" value="ABK17130.1"/>
    <property type="molecule type" value="Genomic_DNA"/>
</dbReference>
<dbReference type="InParanoid" id="A0LI78"/>
<dbReference type="HOGENOM" id="CLU_1408120_0_0_7"/>
<accession>A0LI78</accession>
<gene>
    <name evidence="2" type="ordered locus">Sfum_1439</name>
</gene>
<dbReference type="OrthoDB" id="267364at2"/>
<organism evidence="2 3">
    <name type="scientific">Syntrophobacter fumaroxidans (strain DSM 10017 / MPOB)</name>
    <dbReference type="NCBI Taxonomy" id="335543"/>
    <lineage>
        <taxon>Bacteria</taxon>
        <taxon>Pseudomonadati</taxon>
        <taxon>Thermodesulfobacteriota</taxon>
        <taxon>Syntrophobacteria</taxon>
        <taxon>Syntrophobacterales</taxon>
        <taxon>Syntrophobacteraceae</taxon>
        <taxon>Syntrophobacter</taxon>
    </lineage>
</organism>
<dbReference type="AlphaFoldDB" id="A0LI78"/>
<evidence type="ECO:0000313" key="3">
    <source>
        <dbReference type="Proteomes" id="UP000001784"/>
    </source>
</evidence>
<dbReference type="eggNOG" id="COG3091">
    <property type="taxonomic scope" value="Bacteria"/>
</dbReference>
<name>A0LI78_SYNFM</name>
<dbReference type="Pfam" id="PF17283">
    <property type="entry name" value="Zn_ribbon_SprT"/>
    <property type="match status" value="1"/>
</dbReference>
<feature type="domain" description="SprT-like" evidence="1">
    <location>
        <begin position="25"/>
        <end position="178"/>
    </location>
</feature>
<protein>
    <recommendedName>
        <fullName evidence="1">SprT-like domain-containing protein</fullName>
    </recommendedName>
</protein>